<dbReference type="InterPro" id="IPR016156">
    <property type="entry name" value="FAD/NAD-linked_Rdtase_dimer_sf"/>
</dbReference>
<evidence type="ECO:0000256" key="8">
    <source>
        <dbReference type="ARBA" id="ARBA00023014"/>
    </source>
</evidence>
<evidence type="ECO:0000313" key="10">
    <source>
        <dbReference type="EMBL" id="QKZ05533.1"/>
    </source>
</evidence>
<evidence type="ECO:0000256" key="5">
    <source>
        <dbReference type="ARBA" id="ARBA00022827"/>
    </source>
</evidence>
<keyword evidence="11" id="KW-1185">Reference proteome</keyword>
<keyword evidence="5" id="KW-0274">FAD</keyword>
<protein>
    <submittedName>
        <fullName evidence="10">FAD-dependent oxidoreductase</fullName>
    </submittedName>
</protein>
<dbReference type="KEGG" id="pez:HWQ56_17725"/>
<keyword evidence="6" id="KW-0560">Oxidoreductase</keyword>
<dbReference type="PROSITE" id="PS51296">
    <property type="entry name" value="RIESKE"/>
    <property type="match status" value="1"/>
</dbReference>
<dbReference type="AlphaFoldDB" id="A0A7D5D8I5"/>
<dbReference type="Pfam" id="PF07992">
    <property type="entry name" value="Pyr_redox_2"/>
    <property type="match status" value="1"/>
</dbReference>
<keyword evidence="2" id="KW-0285">Flavoprotein</keyword>
<evidence type="ECO:0000256" key="1">
    <source>
        <dbReference type="ARBA" id="ARBA00001974"/>
    </source>
</evidence>
<dbReference type="GO" id="GO:0005737">
    <property type="term" value="C:cytoplasm"/>
    <property type="evidence" value="ECO:0007669"/>
    <property type="project" value="TreeGrafter"/>
</dbReference>
<dbReference type="GO" id="GO:0046872">
    <property type="term" value="F:metal ion binding"/>
    <property type="evidence" value="ECO:0007669"/>
    <property type="project" value="UniProtKB-KW"/>
</dbReference>
<dbReference type="Gene3D" id="3.30.390.30">
    <property type="match status" value="1"/>
</dbReference>
<dbReference type="SUPFAM" id="SSF50022">
    <property type="entry name" value="ISP domain"/>
    <property type="match status" value="1"/>
</dbReference>
<dbReference type="InterPro" id="IPR017941">
    <property type="entry name" value="Rieske_2Fe-2S"/>
</dbReference>
<evidence type="ECO:0000259" key="9">
    <source>
        <dbReference type="PROSITE" id="PS51296"/>
    </source>
</evidence>
<evidence type="ECO:0000256" key="4">
    <source>
        <dbReference type="ARBA" id="ARBA00022723"/>
    </source>
</evidence>
<evidence type="ECO:0000256" key="3">
    <source>
        <dbReference type="ARBA" id="ARBA00022714"/>
    </source>
</evidence>
<dbReference type="InterPro" id="IPR036188">
    <property type="entry name" value="FAD/NAD-bd_sf"/>
</dbReference>
<comment type="cofactor">
    <cofactor evidence="1">
        <name>FAD</name>
        <dbReference type="ChEBI" id="CHEBI:57692"/>
    </cofactor>
</comment>
<dbReference type="SUPFAM" id="SSF51905">
    <property type="entry name" value="FAD/NAD(P)-binding domain"/>
    <property type="match status" value="2"/>
</dbReference>
<sequence length="507" mass="54424">MTEHAVAHVDQLEEDRALRVKAGDQTLIVLRHNGQVRAYQAGCPHAGAPLEEGAICEDRLICPWHKAAFALNDGEVTEPPALASLKRYPAQVRGDYLWVDDQPAHAPLPAPQGAGRTFIVVGAGAAGSAAVASLHRQGFAGQLLWIDPEADPAYDRTALSKFVIAGQQTPAQVPALLDDEVLAWPNLRRVRGNVSGLDAVNKHITLADGQQLTYDAALLATGGVPQRPAIPGAQLPGSFVLRSRDDAARVLEQARNSRRAVIIGDSFIGLEAASALRQLGLEVQVVSRHETPLARQVGHPVSRALRRLHEQNGVVFHTATEPASLEGHERVEAVMLTNGERLAADLVLFGTGVTPATHLAQGLPLGDDHSLIVDSGLRAAPGLWAVGDMVNFPLAGHPLRIEHWRVAQQQACLAAENMLGAQREYSDVPFFWSLQHGKTLEVLGHGRAWNAIELTGDADGMNFVALLCVDEQVESVVACGHRALLAMLSQRMKRPLSRGEALALIHS</sequence>
<dbReference type="Gene3D" id="2.102.10.10">
    <property type="entry name" value="Rieske [2Fe-2S] iron-sulphur domain"/>
    <property type="match status" value="1"/>
</dbReference>
<dbReference type="GO" id="GO:0051537">
    <property type="term" value="F:2 iron, 2 sulfur cluster binding"/>
    <property type="evidence" value="ECO:0007669"/>
    <property type="project" value="UniProtKB-KW"/>
</dbReference>
<dbReference type="InterPro" id="IPR036922">
    <property type="entry name" value="Rieske_2Fe-2S_sf"/>
</dbReference>
<dbReference type="EMBL" id="CP056030">
    <property type="protein sequence ID" value="QKZ05533.1"/>
    <property type="molecule type" value="Genomic_DNA"/>
</dbReference>
<dbReference type="PANTHER" id="PTHR43557:SF2">
    <property type="entry name" value="RIESKE DOMAIN-CONTAINING PROTEIN-RELATED"/>
    <property type="match status" value="1"/>
</dbReference>
<dbReference type="Proteomes" id="UP000509568">
    <property type="component" value="Chromosome"/>
</dbReference>
<dbReference type="InterPro" id="IPR023753">
    <property type="entry name" value="FAD/NAD-binding_dom"/>
</dbReference>
<reference evidence="10 11" key="1">
    <citation type="submission" date="2020-06" db="EMBL/GenBank/DDBJ databases">
        <title>Pseudomonas eucalypticola sp. nov., an endophyte of Eucalyptus dunnii leaves with biocontrol ability of eucalyptus leaf blight.</title>
        <authorList>
            <person name="Liu Y."/>
            <person name="Song Z."/>
            <person name="Zeng H."/>
            <person name="Lu M."/>
            <person name="Wang X."/>
            <person name="Lian X."/>
            <person name="Zhang Q."/>
        </authorList>
    </citation>
    <scope>NUCLEOTIDE SEQUENCE [LARGE SCALE GENOMIC DNA]</scope>
    <source>
        <strain evidence="10 11">NP-1</strain>
    </source>
</reference>
<dbReference type="Gene3D" id="3.50.50.60">
    <property type="entry name" value="FAD/NAD(P)-binding domain"/>
    <property type="match status" value="2"/>
</dbReference>
<evidence type="ECO:0000256" key="2">
    <source>
        <dbReference type="ARBA" id="ARBA00022630"/>
    </source>
</evidence>
<accession>A0A7D5D8I5</accession>
<dbReference type="Pfam" id="PF00355">
    <property type="entry name" value="Rieske"/>
    <property type="match status" value="1"/>
</dbReference>
<dbReference type="PANTHER" id="PTHR43557">
    <property type="entry name" value="APOPTOSIS-INDUCING FACTOR 1"/>
    <property type="match status" value="1"/>
</dbReference>
<gene>
    <name evidence="10" type="ORF">HWQ56_17725</name>
</gene>
<organism evidence="10 11">
    <name type="scientific">Pseudomonas eucalypticola</name>
    <dbReference type="NCBI Taxonomy" id="2599595"/>
    <lineage>
        <taxon>Bacteria</taxon>
        <taxon>Pseudomonadati</taxon>
        <taxon>Pseudomonadota</taxon>
        <taxon>Gammaproteobacteria</taxon>
        <taxon>Pseudomonadales</taxon>
        <taxon>Pseudomonadaceae</taxon>
        <taxon>Pseudomonas</taxon>
    </lineage>
</organism>
<proteinExistence type="predicted"/>
<keyword evidence="3" id="KW-0001">2Fe-2S</keyword>
<dbReference type="PRINTS" id="PR00368">
    <property type="entry name" value="FADPNR"/>
</dbReference>
<name>A0A7D5D8I5_9PSED</name>
<dbReference type="GO" id="GO:0016651">
    <property type="term" value="F:oxidoreductase activity, acting on NAD(P)H"/>
    <property type="evidence" value="ECO:0007669"/>
    <property type="project" value="TreeGrafter"/>
</dbReference>
<keyword evidence="7" id="KW-0408">Iron</keyword>
<evidence type="ECO:0000313" key="11">
    <source>
        <dbReference type="Proteomes" id="UP000509568"/>
    </source>
</evidence>
<evidence type="ECO:0000256" key="7">
    <source>
        <dbReference type="ARBA" id="ARBA00023004"/>
    </source>
</evidence>
<keyword evidence="4" id="KW-0479">Metal-binding</keyword>
<dbReference type="PRINTS" id="PR00411">
    <property type="entry name" value="PNDRDTASEI"/>
</dbReference>
<dbReference type="InterPro" id="IPR050446">
    <property type="entry name" value="FAD-oxidoreductase/Apoptosis"/>
</dbReference>
<feature type="domain" description="Rieske" evidence="9">
    <location>
        <begin position="3"/>
        <end position="99"/>
    </location>
</feature>
<evidence type="ECO:0000256" key="6">
    <source>
        <dbReference type="ARBA" id="ARBA00023002"/>
    </source>
</evidence>
<dbReference type="SUPFAM" id="SSF55424">
    <property type="entry name" value="FAD/NAD-linked reductases, dimerisation (C-terminal) domain"/>
    <property type="match status" value="1"/>
</dbReference>
<dbReference type="RefSeq" id="WP_176571322.1">
    <property type="nucleotide sequence ID" value="NZ_CP056030.1"/>
</dbReference>
<keyword evidence="8" id="KW-0411">Iron-sulfur</keyword>